<proteinExistence type="predicted"/>
<sequence>MRLILSSEHVRDATFTDSHGQVLYKTDTPFRLGSRTTTLSKIRPSRGFRDHFEVLGTIKWHKYSSTVFRFGGNELKTKDFIPSGGVLRRKRTFTGPDGRSYRWELGSKVVVLYLNSTFKTEVARLHRRSLGIIGRKKSPYLEVSPQVEHMLDLIILTFIYVEKLRMDKEKASESVSVG</sequence>
<gene>
    <name evidence="1" type="ORF">BV22DRAFT_1049898</name>
</gene>
<dbReference type="EMBL" id="MU266544">
    <property type="protein sequence ID" value="KAH7921065.1"/>
    <property type="molecule type" value="Genomic_DNA"/>
</dbReference>
<name>A0ACB8B6B3_9AGAM</name>
<comment type="caution">
    <text evidence="1">The sequence shown here is derived from an EMBL/GenBank/DDBJ whole genome shotgun (WGS) entry which is preliminary data.</text>
</comment>
<reference evidence="1" key="1">
    <citation type="journal article" date="2021" name="New Phytol.">
        <title>Evolutionary innovations through gain and loss of genes in the ectomycorrhizal Boletales.</title>
        <authorList>
            <person name="Wu G."/>
            <person name="Miyauchi S."/>
            <person name="Morin E."/>
            <person name="Kuo A."/>
            <person name="Drula E."/>
            <person name="Varga T."/>
            <person name="Kohler A."/>
            <person name="Feng B."/>
            <person name="Cao Y."/>
            <person name="Lipzen A."/>
            <person name="Daum C."/>
            <person name="Hundley H."/>
            <person name="Pangilinan J."/>
            <person name="Johnson J."/>
            <person name="Barry K."/>
            <person name="LaButti K."/>
            <person name="Ng V."/>
            <person name="Ahrendt S."/>
            <person name="Min B."/>
            <person name="Choi I.G."/>
            <person name="Park H."/>
            <person name="Plett J.M."/>
            <person name="Magnuson J."/>
            <person name="Spatafora J.W."/>
            <person name="Nagy L.G."/>
            <person name="Henrissat B."/>
            <person name="Grigoriev I.V."/>
            <person name="Yang Z.L."/>
            <person name="Xu J."/>
            <person name="Martin F.M."/>
        </authorList>
    </citation>
    <scope>NUCLEOTIDE SEQUENCE</scope>
    <source>
        <strain evidence="1">KUC20120723A-06</strain>
    </source>
</reference>
<protein>
    <submittedName>
        <fullName evidence="1">Uncharacterized protein</fullName>
    </submittedName>
</protein>
<accession>A0ACB8B6B3</accession>
<evidence type="ECO:0000313" key="2">
    <source>
        <dbReference type="Proteomes" id="UP000790709"/>
    </source>
</evidence>
<organism evidence="1 2">
    <name type="scientific">Leucogyrophana mollusca</name>
    <dbReference type="NCBI Taxonomy" id="85980"/>
    <lineage>
        <taxon>Eukaryota</taxon>
        <taxon>Fungi</taxon>
        <taxon>Dikarya</taxon>
        <taxon>Basidiomycota</taxon>
        <taxon>Agaricomycotina</taxon>
        <taxon>Agaricomycetes</taxon>
        <taxon>Agaricomycetidae</taxon>
        <taxon>Boletales</taxon>
        <taxon>Boletales incertae sedis</taxon>
        <taxon>Leucogyrophana</taxon>
    </lineage>
</organism>
<keyword evidence="2" id="KW-1185">Reference proteome</keyword>
<dbReference type="Proteomes" id="UP000790709">
    <property type="component" value="Unassembled WGS sequence"/>
</dbReference>
<evidence type="ECO:0000313" key="1">
    <source>
        <dbReference type="EMBL" id="KAH7921065.1"/>
    </source>
</evidence>